<keyword evidence="9" id="KW-1185">Reference proteome</keyword>
<dbReference type="PANTHER" id="PTHR30521:SF0">
    <property type="entry name" value="DYP-TYPE PEROXIDASE FAMILY PROTEIN"/>
    <property type="match status" value="1"/>
</dbReference>
<comment type="cofactor">
    <cofactor evidence="1">
        <name>heme b</name>
        <dbReference type="ChEBI" id="CHEBI:60344"/>
    </cofactor>
</comment>
<feature type="domain" description="Dyp-type peroxidase C-terminal" evidence="7">
    <location>
        <begin position="129"/>
        <end position="286"/>
    </location>
</feature>
<gene>
    <name evidence="8" type="ORF">GCM10010170_057150</name>
</gene>
<dbReference type="EMBL" id="BAAARV010000053">
    <property type="protein sequence ID" value="GAA2361616.1"/>
    <property type="molecule type" value="Genomic_DNA"/>
</dbReference>
<keyword evidence="2" id="KW-0575">Peroxidase</keyword>
<proteinExistence type="inferred from homology"/>
<dbReference type="Proteomes" id="UP001501444">
    <property type="component" value="Unassembled WGS sequence"/>
</dbReference>
<dbReference type="SUPFAM" id="SSF54909">
    <property type="entry name" value="Dimeric alpha+beta barrel"/>
    <property type="match status" value="1"/>
</dbReference>
<evidence type="ECO:0000256" key="2">
    <source>
        <dbReference type="ARBA" id="ARBA00022559"/>
    </source>
</evidence>
<dbReference type="RefSeq" id="WP_344615627.1">
    <property type="nucleotide sequence ID" value="NZ_BAAARV010000053.1"/>
</dbReference>
<comment type="caution">
    <text evidence="8">The sequence shown here is derived from an EMBL/GenBank/DDBJ whole genome shotgun (WGS) entry which is preliminary data.</text>
</comment>
<evidence type="ECO:0000256" key="3">
    <source>
        <dbReference type="ARBA" id="ARBA00022723"/>
    </source>
</evidence>
<keyword evidence="4" id="KW-0560">Oxidoreductase</keyword>
<sequence>MAPTPQPGIFAAALAEHVYLEFDLRPGVAARELLIALTAVGEPMPATGAINVVIGVRPSLWTPGIADDFAEPVVGPDGFTMPATQHDAWLWLSGADRTALFDYTRAALGLLEPVASCALEVNGWVYHHDRDLTGFIDGTENPPRSLAPTVAAIAEGPAAGCSVALVQQWRHDSDAFDALSVAEQERVIGRTKADSVELDEEHQPPTSHVSRTVIEEDGEELKIFRRNTAYGTVRDHGTMFVGFCATQRPLAEMLRRMAGVGDGVRDALTRYTAPLTGAYYVVPPVEALAEYAPREA</sequence>
<dbReference type="PANTHER" id="PTHR30521">
    <property type="entry name" value="DEFERROCHELATASE/PEROXIDASE"/>
    <property type="match status" value="1"/>
</dbReference>
<reference evidence="8 9" key="1">
    <citation type="journal article" date="2019" name="Int. J. Syst. Evol. Microbiol.">
        <title>The Global Catalogue of Microorganisms (GCM) 10K type strain sequencing project: providing services to taxonomists for standard genome sequencing and annotation.</title>
        <authorList>
            <consortium name="The Broad Institute Genomics Platform"/>
            <consortium name="The Broad Institute Genome Sequencing Center for Infectious Disease"/>
            <person name="Wu L."/>
            <person name="Ma J."/>
        </authorList>
    </citation>
    <scope>NUCLEOTIDE SEQUENCE [LARGE SCALE GENOMIC DNA]</scope>
    <source>
        <strain evidence="8 9">JCM 3272</strain>
    </source>
</reference>
<dbReference type="InterPro" id="IPR006314">
    <property type="entry name" value="Dyp_peroxidase"/>
</dbReference>
<dbReference type="Pfam" id="PF20628">
    <property type="entry name" value="Dyp_perox_C"/>
    <property type="match status" value="1"/>
</dbReference>
<dbReference type="NCBIfam" id="TIGR01413">
    <property type="entry name" value="Dyp_perox_fam"/>
    <property type="match status" value="1"/>
</dbReference>
<name>A0ABN3GVN9_9ACTN</name>
<evidence type="ECO:0000256" key="4">
    <source>
        <dbReference type="ARBA" id="ARBA00023002"/>
    </source>
</evidence>
<evidence type="ECO:0000313" key="9">
    <source>
        <dbReference type="Proteomes" id="UP001501444"/>
    </source>
</evidence>
<evidence type="ECO:0000256" key="6">
    <source>
        <dbReference type="ARBA" id="ARBA00025737"/>
    </source>
</evidence>
<accession>A0ABN3GVN9</accession>
<protein>
    <recommendedName>
        <fullName evidence="7">Dyp-type peroxidase C-terminal domain-containing protein</fullName>
    </recommendedName>
</protein>
<evidence type="ECO:0000256" key="5">
    <source>
        <dbReference type="ARBA" id="ARBA00023004"/>
    </source>
</evidence>
<keyword evidence="5" id="KW-0408">Iron</keyword>
<dbReference type="InterPro" id="IPR011008">
    <property type="entry name" value="Dimeric_a/b-barrel"/>
</dbReference>
<evidence type="ECO:0000313" key="8">
    <source>
        <dbReference type="EMBL" id="GAA2361616.1"/>
    </source>
</evidence>
<evidence type="ECO:0000259" key="7">
    <source>
        <dbReference type="Pfam" id="PF20628"/>
    </source>
</evidence>
<keyword evidence="3" id="KW-0479">Metal-binding</keyword>
<dbReference type="PROSITE" id="PS51404">
    <property type="entry name" value="DYP_PEROXIDASE"/>
    <property type="match status" value="1"/>
</dbReference>
<dbReference type="InterPro" id="IPR048328">
    <property type="entry name" value="Dyp_perox_C"/>
</dbReference>
<comment type="similarity">
    <text evidence="6">Belongs to the DyP-type peroxidase family.</text>
</comment>
<evidence type="ECO:0000256" key="1">
    <source>
        <dbReference type="ARBA" id="ARBA00001970"/>
    </source>
</evidence>
<organism evidence="8 9">
    <name type="scientific">Dactylosporangium salmoneum</name>
    <dbReference type="NCBI Taxonomy" id="53361"/>
    <lineage>
        <taxon>Bacteria</taxon>
        <taxon>Bacillati</taxon>
        <taxon>Actinomycetota</taxon>
        <taxon>Actinomycetes</taxon>
        <taxon>Micromonosporales</taxon>
        <taxon>Micromonosporaceae</taxon>
        <taxon>Dactylosporangium</taxon>
    </lineage>
</organism>